<protein>
    <submittedName>
        <fullName evidence="3">Zinc finger MYM-type protein 1-like</fullName>
    </submittedName>
</protein>
<organism evidence="2 3">
    <name type="scientific">Sipha flava</name>
    <name type="common">yellow sugarcane aphid</name>
    <dbReference type="NCBI Taxonomy" id="143950"/>
    <lineage>
        <taxon>Eukaryota</taxon>
        <taxon>Metazoa</taxon>
        <taxon>Ecdysozoa</taxon>
        <taxon>Arthropoda</taxon>
        <taxon>Hexapoda</taxon>
        <taxon>Insecta</taxon>
        <taxon>Pterygota</taxon>
        <taxon>Neoptera</taxon>
        <taxon>Paraneoptera</taxon>
        <taxon>Hemiptera</taxon>
        <taxon>Sternorrhyncha</taxon>
        <taxon>Aphidomorpha</taxon>
        <taxon>Aphidoidea</taxon>
        <taxon>Aphididae</taxon>
        <taxon>Sipha</taxon>
    </lineage>
</organism>
<feature type="domain" description="DUF4371" evidence="1">
    <location>
        <begin position="7"/>
        <end position="93"/>
    </location>
</feature>
<evidence type="ECO:0000313" key="2">
    <source>
        <dbReference type="Proteomes" id="UP000694846"/>
    </source>
</evidence>
<proteinExistence type="predicted"/>
<dbReference type="Proteomes" id="UP000694846">
    <property type="component" value="Unplaced"/>
</dbReference>
<sequence length="125" mass="13850">MNKNDLCFSELSDEITNVSVKEQITLCVRFVNGTGENAKLGEFFLKYVQVHNLTGENLASAILEGLNSCGIDCSKIYGQGYDEASNMSEKFKGVQTIIRNKYPRALYVHCAAHTLNLAVSSSYEQ</sequence>
<evidence type="ECO:0000313" key="3">
    <source>
        <dbReference type="RefSeq" id="XP_025405448.1"/>
    </source>
</evidence>
<dbReference type="RefSeq" id="XP_025405448.1">
    <property type="nucleotide sequence ID" value="XM_025549663.1"/>
</dbReference>
<keyword evidence="2" id="KW-1185">Reference proteome</keyword>
<dbReference type="InterPro" id="IPR025398">
    <property type="entry name" value="DUF4371"/>
</dbReference>
<dbReference type="InterPro" id="IPR012337">
    <property type="entry name" value="RNaseH-like_sf"/>
</dbReference>
<dbReference type="OrthoDB" id="6598138at2759"/>
<evidence type="ECO:0000259" key="1">
    <source>
        <dbReference type="Pfam" id="PF14291"/>
    </source>
</evidence>
<reference evidence="3" key="1">
    <citation type="submission" date="2025-08" db="UniProtKB">
        <authorList>
            <consortium name="RefSeq"/>
        </authorList>
    </citation>
    <scope>IDENTIFICATION</scope>
    <source>
        <tissue evidence="3">Whole body</tissue>
    </source>
</reference>
<dbReference type="AlphaFoldDB" id="A0A8B8F428"/>
<dbReference type="PANTHER" id="PTHR45749">
    <property type="match status" value="1"/>
</dbReference>
<name>A0A8B8F428_9HEMI</name>
<dbReference type="Pfam" id="PF14291">
    <property type="entry name" value="DUF4371"/>
    <property type="match status" value="1"/>
</dbReference>
<dbReference type="PANTHER" id="PTHR45749:SF21">
    <property type="entry name" value="DUF4371 DOMAIN-CONTAINING PROTEIN"/>
    <property type="match status" value="1"/>
</dbReference>
<gene>
    <name evidence="3" type="primary">LOC112679752</name>
</gene>
<dbReference type="GeneID" id="112679752"/>
<accession>A0A8B8F428</accession>
<dbReference type="SUPFAM" id="SSF53098">
    <property type="entry name" value="Ribonuclease H-like"/>
    <property type="match status" value="1"/>
</dbReference>